<feature type="domain" description="NADP-dependent oxidoreductase" evidence="1">
    <location>
        <begin position="15"/>
        <end position="264"/>
    </location>
</feature>
<sequence length="277" mass="30603">MKMVTLPDGEQVAALGQGTWFMGDKPANRKDEIAALRAGIDLGMTVIDTAEMYGSGRSERLVGEALQGRRDQVFLVSKVLPNNAGFKDCIAACERSLQRLQTDRLDLYLLHWRGGVPFSETIEAFETLKRDGKIRRWGVSNLDIDDMDELVAAPGGEQVSTNQLLYNLSRRGIEWDLLPWCQNRGLPVMAYSPVEQARLLNDSGLVSLANELGLSVAQLALAWILRQQNVIAIPKAGHTAHVQENARAAQINLSPETLSRLDRLFPPPVGPRPLDIL</sequence>
<dbReference type="GO" id="GO:0016491">
    <property type="term" value="F:oxidoreductase activity"/>
    <property type="evidence" value="ECO:0007669"/>
    <property type="project" value="UniProtKB-KW"/>
</dbReference>
<accession>A0ABV2ID54</accession>
<comment type="caution">
    <text evidence="2">The sequence shown here is derived from an EMBL/GenBank/DDBJ whole genome shotgun (WGS) entry which is preliminary data.</text>
</comment>
<dbReference type="EC" id="1.1.1.21" evidence="2"/>
<proteinExistence type="predicted"/>
<keyword evidence="2" id="KW-0560">Oxidoreductase</keyword>
<evidence type="ECO:0000313" key="3">
    <source>
        <dbReference type="Proteomes" id="UP001549164"/>
    </source>
</evidence>
<protein>
    <submittedName>
        <fullName evidence="2">Aldehyde reductase</fullName>
        <ecNumber evidence="2">1.1.1.21</ecNumber>
    </submittedName>
</protein>
<dbReference type="EMBL" id="JBEPLY010000010">
    <property type="protein sequence ID" value="MET3600850.1"/>
    <property type="molecule type" value="Genomic_DNA"/>
</dbReference>
<dbReference type="SUPFAM" id="SSF51430">
    <property type="entry name" value="NAD(P)-linked oxidoreductase"/>
    <property type="match status" value="1"/>
</dbReference>
<dbReference type="CDD" id="cd19138">
    <property type="entry name" value="AKR_YeaE"/>
    <property type="match status" value="1"/>
</dbReference>
<keyword evidence="3" id="KW-1185">Reference proteome</keyword>
<name>A0ABV2ID54_9HYPH</name>
<dbReference type="PRINTS" id="PR00069">
    <property type="entry name" value="ALDKETRDTASE"/>
</dbReference>
<evidence type="ECO:0000259" key="1">
    <source>
        <dbReference type="Pfam" id="PF00248"/>
    </source>
</evidence>
<organism evidence="2 3">
    <name type="scientific">Martelella mangrovi</name>
    <dbReference type="NCBI Taxonomy" id="1397477"/>
    <lineage>
        <taxon>Bacteria</taxon>
        <taxon>Pseudomonadati</taxon>
        <taxon>Pseudomonadota</taxon>
        <taxon>Alphaproteobacteria</taxon>
        <taxon>Hyphomicrobiales</taxon>
        <taxon>Aurantimonadaceae</taxon>
        <taxon>Martelella</taxon>
    </lineage>
</organism>
<dbReference type="Pfam" id="PF00248">
    <property type="entry name" value="Aldo_ket_red"/>
    <property type="match status" value="1"/>
</dbReference>
<dbReference type="PANTHER" id="PTHR43638:SF3">
    <property type="entry name" value="ALDEHYDE REDUCTASE"/>
    <property type="match status" value="1"/>
</dbReference>
<dbReference type="PANTHER" id="PTHR43638">
    <property type="entry name" value="OXIDOREDUCTASE, ALDO/KETO REDUCTASE FAMILY PROTEIN"/>
    <property type="match status" value="1"/>
</dbReference>
<gene>
    <name evidence="2" type="ORF">ABID12_002801</name>
</gene>
<dbReference type="InterPro" id="IPR023210">
    <property type="entry name" value="NADP_OxRdtase_dom"/>
</dbReference>
<dbReference type="InterPro" id="IPR036812">
    <property type="entry name" value="NAD(P)_OxRdtase_dom_sf"/>
</dbReference>
<dbReference type="Gene3D" id="3.20.20.100">
    <property type="entry name" value="NADP-dependent oxidoreductase domain"/>
    <property type="match status" value="1"/>
</dbReference>
<dbReference type="Proteomes" id="UP001549164">
    <property type="component" value="Unassembled WGS sequence"/>
</dbReference>
<dbReference type="InterPro" id="IPR020471">
    <property type="entry name" value="AKR"/>
</dbReference>
<evidence type="ECO:0000313" key="2">
    <source>
        <dbReference type="EMBL" id="MET3600850.1"/>
    </source>
</evidence>
<dbReference type="RefSeq" id="WP_354434729.1">
    <property type="nucleotide sequence ID" value="NZ_JBEPLY010000010.1"/>
</dbReference>
<reference evidence="2 3" key="1">
    <citation type="submission" date="2024-06" db="EMBL/GenBank/DDBJ databases">
        <title>Genomic Encyclopedia of Type Strains, Phase IV (KMG-IV): sequencing the most valuable type-strain genomes for metagenomic binning, comparative biology and taxonomic classification.</title>
        <authorList>
            <person name="Goeker M."/>
        </authorList>
    </citation>
    <scope>NUCLEOTIDE SEQUENCE [LARGE SCALE GENOMIC DNA]</scope>
    <source>
        <strain evidence="2 3">DSM 28102</strain>
    </source>
</reference>